<evidence type="ECO:0000313" key="2">
    <source>
        <dbReference type="Proteomes" id="UP000199180"/>
    </source>
</evidence>
<dbReference type="InterPro" id="IPR053734">
    <property type="entry name" value="Phage_Head-Tail_Connect_sf"/>
</dbReference>
<dbReference type="EMBL" id="FOHO01000001">
    <property type="protein sequence ID" value="SES66190.1"/>
    <property type="molecule type" value="Genomic_DNA"/>
</dbReference>
<dbReference type="GO" id="GO:0019068">
    <property type="term" value="P:virion assembly"/>
    <property type="evidence" value="ECO:0007669"/>
    <property type="project" value="InterPro"/>
</dbReference>
<dbReference type="AlphaFoldDB" id="A0A1H9YB51"/>
<dbReference type="STRING" id="364199.SAMN04489858_101105"/>
<name>A0A1H9YB51_9RHOB</name>
<evidence type="ECO:0000313" key="1">
    <source>
        <dbReference type="EMBL" id="SES66190.1"/>
    </source>
</evidence>
<organism evidence="1 2">
    <name type="scientific">Paracoccus homiensis</name>
    <dbReference type="NCBI Taxonomy" id="364199"/>
    <lineage>
        <taxon>Bacteria</taxon>
        <taxon>Pseudomonadati</taxon>
        <taxon>Pseudomonadota</taxon>
        <taxon>Alphaproteobacteria</taxon>
        <taxon>Rhodobacterales</taxon>
        <taxon>Paracoccaceae</taxon>
        <taxon>Paracoccus</taxon>
    </lineage>
</organism>
<accession>A0A1H9YB51</accession>
<gene>
    <name evidence="1" type="ORF">SAMN04489858_101105</name>
</gene>
<dbReference type="Proteomes" id="UP000199180">
    <property type="component" value="Unassembled WGS sequence"/>
</dbReference>
<sequence length="105" mass="11210">MPAPAWENLDAFLGLHDFGVRARLLFASGATRTVAVLFDEAFFDTTIGEYALEATQPRALGKEVDLADLRRGDRVAIGGITYDVTAGPQEDGTGMATVPLQRPTG</sequence>
<keyword evidence="2" id="KW-1185">Reference proteome</keyword>
<dbReference type="Gene3D" id="2.40.10.180">
    <property type="entry name" value="Phage tail proteins"/>
    <property type="match status" value="1"/>
</dbReference>
<proteinExistence type="predicted"/>
<dbReference type="RefSeq" id="WP_090731634.1">
    <property type="nucleotide sequence ID" value="NZ_FOHO01000001.1"/>
</dbReference>
<dbReference type="OrthoDB" id="6691341at2"/>
<reference evidence="1 2" key="1">
    <citation type="submission" date="2016-10" db="EMBL/GenBank/DDBJ databases">
        <authorList>
            <person name="de Groot N.N."/>
        </authorList>
    </citation>
    <scope>NUCLEOTIDE SEQUENCE [LARGE SCALE GENOMIC DNA]</scope>
    <source>
        <strain evidence="1 2">DSM 17862</strain>
    </source>
</reference>
<protein>
    <submittedName>
        <fullName evidence="1">Uncharacterized protein</fullName>
    </submittedName>
</protein>
<dbReference type="Pfam" id="PF05354">
    <property type="entry name" value="Phage_attach"/>
    <property type="match status" value="1"/>
</dbReference>
<dbReference type="InterPro" id="IPR008018">
    <property type="entry name" value="Phage_tail_attach_FII"/>
</dbReference>